<organism evidence="1 2">
    <name type="scientific">Artemisia annua</name>
    <name type="common">Sweet wormwood</name>
    <dbReference type="NCBI Taxonomy" id="35608"/>
    <lineage>
        <taxon>Eukaryota</taxon>
        <taxon>Viridiplantae</taxon>
        <taxon>Streptophyta</taxon>
        <taxon>Embryophyta</taxon>
        <taxon>Tracheophyta</taxon>
        <taxon>Spermatophyta</taxon>
        <taxon>Magnoliopsida</taxon>
        <taxon>eudicotyledons</taxon>
        <taxon>Gunneridae</taxon>
        <taxon>Pentapetalae</taxon>
        <taxon>asterids</taxon>
        <taxon>campanulids</taxon>
        <taxon>Asterales</taxon>
        <taxon>Asteraceae</taxon>
        <taxon>Asteroideae</taxon>
        <taxon>Anthemideae</taxon>
        <taxon>Artemisiinae</taxon>
        <taxon>Artemisia</taxon>
    </lineage>
</organism>
<dbReference type="PANTHER" id="PTHR10378">
    <property type="entry name" value="LIM DOMAIN-BINDING PROTEIN"/>
    <property type="match status" value="1"/>
</dbReference>
<reference evidence="1 2" key="1">
    <citation type="journal article" date="2018" name="Mol. Plant">
        <title>The genome of Artemisia annua provides insight into the evolution of Asteraceae family and artemisinin biosynthesis.</title>
        <authorList>
            <person name="Shen Q."/>
            <person name="Zhang L."/>
            <person name="Liao Z."/>
            <person name="Wang S."/>
            <person name="Yan T."/>
            <person name="Shi P."/>
            <person name="Liu M."/>
            <person name="Fu X."/>
            <person name="Pan Q."/>
            <person name="Wang Y."/>
            <person name="Lv Z."/>
            <person name="Lu X."/>
            <person name="Zhang F."/>
            <person name="Jiang W."/>
            <person name="Ma Y."/>
            <person name="Chen M."/>
            <person name="Hao X."/>
            <person name="Li L."/>
            <person name="Tang Y."/>
            <person name="Lv G."/>
            <person name="Zhou Y."/>
            <person name="Sun X."/>
            <person name="Brodelius P.E."/>
            <person name="Rose J.K.C."/>
            <person name="Tang K."/>
        </authorList>
    </citation>
    <scope>NUCLEOTIDE SEQUENCE [LARGE SCALE GENOMIC DNA]</scope>
    <source>
        <strain evidence="2">cv. Huhao1</strain>
        <tissue evidence="1">Leaf</tissue>
    </source>
</reference>
<dbReference type="OrthoDB" id="1742718at2759"/>
<accession>A0A2U1LIZ9</accession>
<evidence type="ECO:0000313" key="1">
    <source>
        <dbReference type="EMBL" id="PWA48964.1"/>
    </source>
</evidence>
<keyword evidence="2" id="KW-1185">Reference proteome</keyword>
<sequence>MATQFPFTILQGSSLYLAHRRLYLKFLKKMRLGSLTWQVTRNMRDRVSDGHLHGFSSFEVNPQSVTKVAREYRKVYKLKGLTIMGTGSNASKIVRRLAPPVLTHTYKLSLTHCMYQQQHRPEDNNIEFWRKFVADYFAHNGRKEWCVSLYGNRRHTTRAFPKTVLLVTQVLNDYGHCTMTRIRKRKRWL</sequence>
<dbReference type="Pfam" id="PF01803">
    <property type="entry name" value="LIM_bind"/>
    <property type="match status" value="1"/>
</dbReference>
<evidence type="ECO:0000313" key="2">
    <source>
        <dbReference type="Proteomes" id="UP000245207"/>
    </source>
</evidence>
<gene>
    <name evidence="1" type="ORF">CTI12_AA484590</name>
</gene>
<dbReference type="Proteomes" id="UP000245207">
    <property type="component" value="Unassembled WGS sequence"/>
</dbReference>
<dbReference type="STRING" id="35608.A0A2U1LIZ9"/>
<dbReference type="InterPro" id="IPR029005">
    <property type="entry name" value="LIM-bd/SEUSS"/>
</dbReference>
<comment type="caution">
    <text evidence="1">The sequence shown here is derived from an EMBL/GenBank/DDBJ whole genome shotgun (WGS) entry which is preliminary data.</text>
</comment>
<name>A0A2U1LIZ9_ARTAN</name>
<proteinExistence type="predicted"/>
<dbReference type="EMBL" id="PKPP01009143">
    <property type="protein sequence ID" value="PWA48964.1"/>
    <property type="molecule type" value="Genomic_DNA"/>
</dbReference>
<dbReference type="AlphaFoldDB" id="A0A2U1LIZ9"/>
<protein>
    <submittedName>
        <fullName evidence="1">SEUSS transcriptional co-regulator</fullName>
    </submittedName>
</protein>